<dbReference type="Pfam" id="PF13450">
    <property type="entry name" value="NAD_binding_8"/>
    <property type="match status" value="1"/>
</dbReference>
<dbReference type="SUPFAM" id="SSF51971">
    <property type="entry name" value="Nucleotide-binding domain"/>
    <property type="match status" value="1"/>
</dbReference>
<dbReference type="Proteomes" id="UP000649617">
    <property type="component" value="Unassembled WGS sequence"/>
</dbReference>
<comment type="caution">
    <text evidence="1">The sequence shown here is derived from an EMBL/GenBank/DDBJ whole genome shotgun (WGS) entry which is preliminary data.</text>
</comment>
<accession>A0A812W6M6</accession>
<name>A0A812W6M6_SYMPI</name>
<dbReference type="EMBL" id="CAJNIZ010043932">
    <property type="protein sequence ID" value="CAE7673122.1"/>
    <property type="molecule type" value="Genomic_DNA"/>
</dbReference>
<reference evidence="1" key="1">
    <citation type="submission" date="2021-02" db="EMBL/GenBank/DDBJ databases">
        <authorList>
            <person name="Dougan E. K."/>
            <person name="Rhodes N."/>
            <person name="Thang M."/>
            <person name="Chan C."/>
        </authorList>
    </citation>
    <scope>NUCLEOTIDE SEQUENCE</scope>
</reference>
<protein>
    <submittedName>
        <fullName evidence="1">Mettl24 protein</fullName>
    </submittedName>
</protein>
<evidence type="ECO:0000313" key="1">
    <source>
        <dbReference type="EMBL" id="CAE7673122.1"/>
    </source>
</evidence>
<keyword evidence="2" id="KW-1185">Reference proteome</keyword>
<sequence>MLTKSGRKVVMLEATDDIGGHSKTWVEPTADGDFPVDIGYIFNNAS</sequence>
<dbReference type="AlphaFoldDB" id="A0A812W6M6"/>
<evidence type="ECO:0000313" key="2">
    <source>
        <dbReference type="Proteomes" id="UP000649617"/>
    </source>
</evidence>
<gene>
    <name evidence="1" type="primary">mettl24</name>
    <name evidence="1" type="ORF">SPIL2461_LOCUS18606</name>
</gene>
<proteinExistence type="predicted"/>
<dbReference type="OrthoDB" id="415768at2759"/>
<organism evidence="1 2">
    <name type="scientific">Symbiodinium pilosum</name>
    <name type="common">Dinoflagellate</name>
    <dbReference type="NCBI Taxonomy" id="2952"/>
    <lineage>
        <taxon>Eukaryota</taxon>
        <taxon>Sar</taxon>
        <taxon>Alveolata</taxon>
        <taxon>Dinophyceae</taxon>
        <taxon>Suessiales</taxon>
        <taxon>Symbiodiniaceae</taxon>
        <taxon>Symbiodinium</taxon>
    </lineage>
</organism>